<dbReference type="STRING" id="1834516.BL253_07625"/>
<keyword evidence="6" id="KW-0131">Cell cycle</keyword>
<sequence>MQGLDVSTEFVVDDASTSGRVTVLVVTWRACDPLAVGIALVSRPDHPALPQGNWVAPRDALRTGLEKPTGDGDVRFTPDTHRAEVQLELTDGASHSTVVLGAEPLRDFLERTERVVPAGQEHPERELDAVLEELLRA</sequence>
<keyword evidence="4" id="KW-0749">Sporulation</keyword>
<dbReference type="GO" id="GO:0030435">
    <property type="term" value="P:sporulation resulting in formation of a cellular spore"/>
    <property type="evidence" value="ECO:0007669"/>
    <property type="project" value="UniProtKB-KW"/>
</dbReference>
<dbReference type="OrthoDB" id="3853096at2"/>
<dbReference type="AlphaFoldDB" id="A0A1V2IFL6"/>
<accession>A0A1V2IFL6</accession>
<dbReference type="EMBL" id="MOMC01000014">
    <property type="protein sequence ID" value="ONH31978.1"/>
    <property type="molecule type" value="Genomic_DNA"/>
</dbReference>
<dbReference type="InterPro" id="IPR038658">
    <property type="entry name" value="SsgB_sf"/>
</dbReference>
<comment type="similarity">
    <text evidence="2">Belongs to the SsgA family.</text>
</comment>
<keyword evidence="3 7" id="KW-0132">Cell division</keyword>
<evidence type="ECO:0000313" key="7">
    <source>
        <dbReference type="EMBL" id="ONH31978.1"/>
    </source>
</evidence>
<protein>
    <submittedName>
        <fullName evidence="7">Cell division protein</fullName>
    </submittedName>
</protein>
<dbReference type="Gene3D" id="2.30.31.20">
    <property type="entry name" value="Sporulation-specific cell division protein SsgB"/>
    <property type="match status" value="1"/>
</dbReference>
<evidence type="ECO:0000256" key="2">
    <source>
        <dbReference type="ARBA" id="ARBA00009323"/>
    </source>
</evidence>
<dbReference type="RefSeq" id="WP_076814863.1">
    <property type="nucleotide sequence ID" value="NZ_MOMC01000014.1"/>
</dbReference>
<gene>
    <name evidence="7" type="ORF">BL253_07625</name>
</gene>
<organism evidence="7 8">
    <name type="scientific">Pseudofrankia asymbiotica</name>
    <dbReference type="NCBI Taxonomy" id="1834516"/>
    <lineage>
        <taxon>Bacteria</taxon>
        <taxon>Bacillati</taxon>
        <taxon>Actinomycetota</taxon>
        <taxon>Actinomycetes</taxon>
        <taxon>Frankiales</taxon>
        <taxon>Frankiaceae</taxon>
        <taxon>Pseudofrankia</taxon>
    </lineage>
</organism>
<dbReference type="Pfam" id="PF04686">
    <property type="entry name" value="SsgA"/>
    <property type="match status" value="1"/>
</dbReference>
<keyword evidence="5" id="KW-0717">Septation</keyword>
<comment type="subcellular location">
    <subcellularLocation>
        <location evidence="1">Cell septum</location>
    </subcellularLocation>
</comment>
<dbReference type="GO" id="GO:0030428">
    <property type="term" value="C:cell septum"/>
    <property type="evidence" value="ECO:0007669"/>
    <property type="project" value="UniProtKB-SubCell"/>
</dbReference>
<evidence type="ECO:0000256" key="1">
    <source>
        <dbReference type="ARBA" id="ARBA00004431"/>
    </source>
</evidence>
<dbReference type="InterPro" id="IPR006776">
    <property type="entry name" value="SsgB"/>
</dbReference>
<name>A0A1V2IFL6_9ACTN</name>
<evidence type="ECO:0000256" key="3">
    <source>
        <dbReference type="ARBA" id="ARBA00022618"/>
    </source>
</evidence>
<dbReference type="Proteomes" id="UP000188929">
    <property type="component" value="Unassembled WGS sequence"/>
</dbReference>
<reference evidence="8" key="1">
    <citation type="submission" date="2016-10" db="EMBL/GenBank/DDBJ databases">
        <title>Frankia sp. NRRL B-16386 Genome sequencing.</title>
        <authorList>
            <person name="Ghodhbane-Gtari F."/>
            <person name="Swanson E."/>
            <person name="Gueddou A."/>
            <person name="Hezbri K."/>
            <person name="Ktari K."/>
            <person name="Nouioui I."/>
            <person name="Morris K."/>
            <person name="Simpson S."/>
            <person name="Abebe-Akele F."/>
            <person name="Thomas K."/>
            <person name="Gtari M."/>
            <person name="Tisa L.S."/>
        </authorList>
    </citation>
    <scope>NUCLEOTIDE SEQUENCE [LARGE SCALE GENOMIC DNA]</scope>
    <source>
        <strain evidence="8">NRRL B-16386</strain>
    </source>
</reference>
<comment type="caution">
    <text evidence="7">The sequence shown here is derived from an EMBL/GenBank/DDBJ whole genome shotgun (WGS) entry which is preliminary data.</text>
</comment>
<evidence type="ECO:0000256" key="4">
    <source>
        <dbReference type="ARBA" id="ARBA00022969"/>
    </source>
</evidence>
<keyword evidence="8" id="KW-1185">Reference proteome</keyword>
<evidence type="ECO:0000256" key="6">
    <source>
        <dbReference type="ARBA" id="ARBA00023306"/>
    </source>
</evidence>
<evidence type="ECO:0000256" key="5">
    <source>
        <dbReference type="ARBA" id="ARBA00023210"/>
    </source>
</evidence>
<proteinExistence type="inferred from homology"/>
<dbReference type="GO" id="GO:0000917">
    <property type="term" value="P:division septum assembly"/>
    <property type="evidence" value="ECO:0007669"/>
    <property type="project" value="UniProtKB-KW"/>
</dbReference>
<evidence type="ECO:0000313" key="8">
    <source>
        <dbReference type="Proteomes" id="UP000188929"/>
    </source>
</evidence>